<gene>
    <name evidence="3" type="ORF">O4U47_15295</name>
</gene>
<accession>A0ABT4TND9</accession>
<feature type="region of interest" description="Disordered" evidence="1">
    <location>
        <begin position="214"/>
        <end position="233"/>
    </location>
</feature>
<dbReference type="InterPro" id="IPR034660">
    <property type="entry name" value="DinB/YfiT-like"/>
</dbReference>
<sequence>MEMKEIEQATERLVRTAERLSPEEIAAPSLLPRWTRGHVLAHVSRSADAVSGVLEAAREGREAALYPSEEAREADIDAGAPRPGPEQAADLRTSSDRFAAAVAAMPQERWGFEVRHRSGRVFSAAELAGMRILELEYHHVDLDTGYTPGHWREDFVDRELRSMVERLAGAELPTVEIADVGTIGRGPAGLRADGPHAALLAWLVGRSGPDGLTVTRDGERVGSETLPEPPPLA</sequence>
<keyword evidence="3" id="KW-0413">Isomerase</keyword>
<dbReference type="Pfam" id="PF11716">
    <property type="entry name" value="MDMPI_N"/>
    <property type="match status" value="1"/>
</dbReference>
<proteinExistence type="predicted"/>
<dbReference type="RefSeq" id="WP_270678531.1">
    <property type="nucleotide sequence ID" value="NZ_JAQFWP010000026.1"/>
</dbReference>
<organism evidence="3 4">
    <name type="scientific">Nocardiopsis suaedae</name>
    <dbReference type="NCBI Taxonomy" id="3018444"/>
    <lineage>
        <taxon>Bacteria</taxon>
        <taxon>Bacillati</taxon>
        <taxon>Actinomycetota</taxon>
        <taxon>Actinomycetes</taxon>
        <taxon>Streptosporangiales</taxon>
        <taxon>Nocardiopsidaceae</taxon>
        <taxon>Nocardiopsis</taxon>
    </lineage>
</organism>
<dbReference type="Gene3D" id="1.20.120.450">
    <property type="entry name" value="dinb family like domain"/>
    <property type="match status" value="1"/>
</dbReference>
<dbReference type="InterPro" id="IPR017517">
    <property type="entry name" value="Maleyloyr_isom"/>
</dbReference>
<evidence type="ECO:0000313" key="3">
    <source>
        <dbReference type="EMBL" id="MDA2805881.1"/>
    </source>
</evidence>
<keyword evidence="4" id="KW-1185">Reference proteome</keyword>
<evidence type="ECO:0000313" key="4">
    <source>
        <dbReference type="Proteomes" id="UP001165685"/>
    </source>
</evidence>
<dbReference type="GO" id="GO:0016853">
    <property type="term" value="F:isomerase activity"/>
    <property type="evidence" value="ECO:0007669"/>
    <property type="project" value="UniProtKB-KW"/>
</dbReference>
<dbReference type="Proteomes" id="UP001165685">
    <property type="component" value="Unassembled WGS sequence"/>
</dbReference>
<protein>
    <submittedName>
        <fullName evidence="3">Maleylpyruvate isomerase family mycothiol-dependent enzyme</fullName>
    </submittedName>
</protein>
<evidence type="ECO:0000259" key="2">
    <source>
        <dbReference type="Pfam" id="PF11716"/>
    </source>
</evidence>
<name>A0ABT4TND9_9ACTN</name>
<dbReference type="EMBL" id="JAQFWP010000026">
    <property type="protein sequence ID" value="MDA2805881.1"/>
    <property type="molecule type" value="Genomic_DNA"/>
</dbReference>
<dbReference type="SUPFAM" id="SSF109854">
    <property type="entry name" value="DinB/YfiT-like putative metalloenzymes"/>
    <property type="match status" value="1"/>
</dbReference>
<comment type="caution">
    <text evidence="3">The sequence shown here is derived from an EMBL/GenBank/DDBJ whole genome shotgun (WGS) entry which is preliminary data.</text>
</comment>
<dbReference type="NCBIfam" id="TIGR03083">
    <property type="entry name" value="maleylpyruvate isomerase family mycothiol-dependent enzyme"/>
    <property type="match status" value="1"/>
</dbReference>
<reference evidence="3" key="1">
    <citation type="submission" date="2023-01" db="EMBL/GenBank/DDBJ databases">
        <title>Draft genome sequence of Nocardiopsis sp. LSu2-4 isolated from halophytes.</title>
        <authorList>
            <person name="Duangmal K."/>
            <person name="Chantavorakit T."/>
        </authorList>
    </citation>
    <scope>NUCLEOTIDE SEQUENCE</scope>
    <source>
        <strain evidence="3">LSu2-4</strain>
    </source>
</reference>
<feature type="region of interest" description="Disordered" evidence="1">
    <location>
        <begin position="65"/>
        <end position="89"/>
    </location>
</feature>
<dbReference type="InterPro" id="IPR024344">
    <property type="entry name" value="MDMPI_metal-binding"/>
</dbReference>
<feature type="domain" description="Mycothiol-dependent maleylpyruvate isomerase metal-binding" evidence="2">
    <location>
        <begin position="7"/>
        <end position="142"/>
    </location>
</feature>
<evidence type="ECO:0000256" key="1">
    <source>
        <dbReference type="SAM" id="MobiDB-lite"/>
    </source>
</evidence>